<evidence type="ECO:0000313" key="6">
    <source>
        <dbReference type="Proteomes" id="UP000092731"/>
    </source>
</evidence>
<proteinExistence type="predicted"/>
<evidence type="ECO:0000313" key="3">
    <source>
        <dbReference type="EMBL" id="GAT77368.1"/>
    </source>
</evidence>
<organism evidence="3 5">
    <name type="scientific">Ehrlichia ruminantium</name>
    <name type="common">heartwater rickettsia</name>
    <name type="synonym">Cowdria ruminantium</name>
    <dbReference type="NCBI Taxonomy" id="779"/>
    <lineage>
        <taxon>Bacteria</taxon>
        <taxon>Pseudomonadati</taxon>
        <taxon>Pseudomonadota</taxon>
        <taxon>Alphaproteobacteria</taxon>
        <taxon>Rickettsiales</taxon>
        <taxon>Anaplasmataceae</taxon>
        <taxon>Ehrlichia</taxon>
    </lineage>
</organism>
<reference evidence="5 6" key="2">
    <citation type="submission" date="2016-05" db="EMBL/GenBank/DDBJ databases">
        <title>Draft genome sequences of four strains of Ehrlichia ruminantium, a tick-borne pathogen of ruminants, isolated from Zimbabwe, The Gambia and Ghana.</title>
        <authorList>
            <person name="Nakao R."/>
            <person name="Jongejan F."/>
            <person name="Sugimoto C."/>
        </authorList>
    </citation>
    <scope>NUCLEOTIDE SEQUENCE [LARGE SCALE GENOMIC DNA]</scope>
    <source>
        <strain evidence="5">Kerr Seringe</strain>
        <strain evidence="6">Pokoase 417</strain>
    </source>
</reference>
<feature type="transmembrane region" description="Helical" evidence="2">
    <location>
        <begin position="197"/>
        <end position="218"/>
    </location>
</feature>
<name>A0A170RXU5_EHRRU</name>
<gene>
    <name evidence="3" type="ORF">EHRUM2_05900</name>
    <name evidence="4" type="ORF">EHRUM3_07120</name>
</gene>
<dbReference type="RefSeq" id="WP_065432680.1">
    <property type="nucleotide sequence ID" value="NZ_BDDK01000020.1"/>
</dbReference>
<sequence>MPLLKNTARTAGVVGSFACLIFVGNVLMRYFCNKNSNAVIAVMSFLSVGIVMFFSIYGSNKDPLTFTKFKVYGILLASALIMFCITNIILRKESVEYNQLKKQKQSIHALEVKIINLKIRLSAIKRETELHFSGFACNDQICTDIQKECLLPRNMQYYDYYTSYRVINLIIFSIALLIFLSQSFHSAMFEMSDLTDLFLYGVMVSCLLIMFLIDQLLLCDVKNELKISEQDYPEIKKSLNDKFVEIDKQYCKLVKEISDYNMLSSTKITEANVEKLEKCKSKILSILNQV</sequence>
<feature type="transmembrane region" description="Helical" evidence="2">
    <location>
        <begin position="69"/>
        <end position="90"/>
    </location>
</feature>
<reference evidence="3" key="1">
    <citation type="journal article" date="2016" name="Genome Announc.">
        <title>Draft Genome Sequences of Three Strains of Ehrlichia ruminantium, a Tick-Borne Pathogen of Ruminants, Isolated from Zimbabwe, The Gambia, and Ghana.</title>
        <authorList>
            <person name="Nakao R."/>
            <person name="Jongejan F."/>
            <person name="Sugimoto C."/>
        </authorList>
    </citation>
    <scope>NUCLEOTIDE SEQUENCE</scope>
    <source>
        <strain evidence="3">Kerr Seringe</strain>
        <strain evidence="4">Pokoase 417</strain>
    </source>
</reference>
<evidence type="ECO:0000256" key="1">
    <source>
        <dbReference type="SAM" id="Coils"/>
    </source>
</evidence>
<feature type="transmembrane region" description="Helical" evidence="2">
    <location>
        <begin position="38"/>
        <end position="57"/>
    </location>
</feature>
<keyword evidence="2" id="KW-0472">Membrane</keyword>
<feature type="transmembrane region" description="Helical" evidence="2">
    <location>
        <begin position="166"/>
        <end position="185"/>
    </location>
</feature>
<dbReference type="EMBL" id="BDDM01000223">
    <property type="protein sequence ID" value="GAT78487.1"/>
    <property type="molecule type" value="Genomic_DNA"/>
</dbReference>
<keyword evidence="2" id="KW-1133">Transmembrane helix</keyword>
<protein>
    <submittedName>
        <fullName evidence="3">Putative integral membrane protein</fullName>
    </submittedName>
</protein>
<keyword evidence="1" id="KW-0175">Coiled coil</keyword>
<feature type="coiled-coil region" evidence="1">
    <location>
        <begin position="100"/>
        <end position="127"/>
    </location>
</feature>
<evidence type="ECO:0000313" key="4">
    <source>
        <dbReference type="EMBL" id="GAT78487.1"/>
    </source>
</evidence>
<accession>A0A170RXU5</accession>
<dbReference type="EMBL" id="BDDL01000067">
    <property type="protein sequence ID" value="GAT77368.1"/>
    <property type="molecule type" value="Genomic_DNA"/>
</dbReference>
<feature type="transmembrane region" description="Helical" evidence="2">
    <location>
        <begin position="12"/>
        <end position="31"/>
    </location>
</feature>
<evidence type="ECO:0000313" key="5">
    <source>
        <dbReference type="Proteomes" id="UP000092677"/>
    </source>
</evidence>
<dbReference type="Proteomes" id="UP000092731">
    <property type="component" value="Unassembled WGS sequence"/>
</dbReference>
<keyword evidence="2" id="KW-0812">Transmembrane</keyword>
<evidence type="ECO:0000256" key="2">
    <source>
        <dbReference type="SAM" id="Phobius"/>
    </source>
</evidence>
<dbReference type="AlphaFoldDB" id="A0A170RXU5"/>
<dbReference type="Proteomes" id="UP000092677">
    <property type="component" value="Unassembled WGS sequence"/>
</dbReference>
<comment type="caution">
    <text evidence="3">The sequence shown here is derived from an EMBL/GenBank/DDBJ whole genome shotgun (WGS) entry which is preliminary data.</text>
</comment>